<dbReference type="Pfam" id="PF13561">
    <property type="entry name" value="adh_short_C2"/>
    <property type="match status" value="1"/>
</dbReference>
<feature type="domain" description="Ketoreductase" evidence="2">
    <location>
        <begin position="7"/>
        <end position="199"/>
    </location>
</feature>
<dbReference type="InterPro" id="IPR050259">
    <property type="entry name" value="SDR"/>
</dbReference>
<dbReference type="EMBL" id="CAFBLS010000038">
    <property type="protein sequence ID" value="CAB4866069.1"/>
    <property type="molecule type" value="Genomic_DNA"/>
</dbReference>
<dbReference type="NCBIfam" id="NF005559">
    <property type="entry name" value="PRK07231.1"/>
    <property type="match status" value="1"/>
</dbReference>
<dbReference type="AlphaFoldDB" id="A0A6J7DCF7"/>
<dbReference type="Gene3D" id="3.40.50.720">
    <property type="entry name" value="NAD(P)-binding Rossmann-like Domain"/>
    <property type="match status" value="1"/>
</dbReference>
<sequence length="254" mass="26674">MPRLENRVALITGATSGIGESIARTFAAEGARVIICGRREEKGQALANDIVSAGGQAVFRRADVSNEDEVAQLISGIDGEFGQLDIVVNNAGTAPAGLLEDMTMDTWTTVIANNVTSVFLVTKHAIPLLRRSEHASIINLGSTFGVVGAGGSVAYAMTKAAAISMTKSLAIELAPSRIRVNALCPGATATPFLFDWAEETGNKEGTIQWLVDHHPIGRLSEPHEQATVALFLASDDSSYVTGHALLVDGGYTAQ</sequence>
<dbReference type="InterPro" id="IPR036291">
    <property type="entry name" value="NAD(P)-bd_dom_sf"/>
</dbReference>
<dbReference type="FunFam" id="3.40.50.720:FF:000084">
    <property type="entry name" value="Short-chain dehydrogenase reductase"/>
    <property type="match status" value="1"/>
</dbReference>
<dbReference type="SMART" id="SM00822">
    <property type="entry name" value="PKS_KR"/>
    <property type="match status" value="1"/>
</dbReference>
<dbReference type="InterPro" id="IPR057326">
    <property type="entry name" value="KR_dom"/>
</dbReference>
<reference evidence="3" key="1">
    <citation type="submission" date="2020-05" db="EMBL/GenBank/DDBJ databases">
        <authorList>
            <person name="Chiriac C."/>
            <person name="Salcher M."/>
            <person name="Ghai R."/>
            <person name="Kavagutti S V."/>
        </authorList>
    </citation>
    <scope>NUCLEOTIDE SEQUENCE</scope>
</reference>
<dbReference type="CDD" id="cd05233">
    <property type="entry name" value="SDR_c"/>
    <property type="match status" value="1"/>
</dbReference>
<proteinExistence type="inferred from homology"/>
<gene>
    <name evidence="3" type="ORF">UFOPK3402_00460</name>
</gene>
<organism evidence="3">
    <name type="scientific">freshwater metagenome</name>
    <dbReference type="NCBI Taxonomy" id="449393"/>
    <lineage>
        <taxon>unclassified sequences</taxon>
        <taxon>metagenomes</taxon>
        <taxon>ecological metagenomes</taxon>
    </lineage>
</organism>
<dbReference type="InterPro" id="IPR002347">
    <property type="entry name" value="SDR_fam"/>
</dbReference>
<accession>A0A6J7DCF7</accession>
<name>A0A6J7DCF7_9ZZZZ</name>
<dbReference type="PANTHER" id="PTHR42879">
    <property type="entry name" value="3-OXOACYL-(ACYL-CARRIER-PROTEIN) REDUCTASE"/>
    <property type="match status" value="1"/>
</dbReference>
<dbReference type="SUPFAM" id="SSF51735">
    <property type="entry name" value="NAD(P)-binding Rossmann-fold domains"/>
    <property type="match status" value="1"/>
</dbReference>
<dbReference type="PANTHER" id="PTHR42879:SF2">
    <property type="entry name" value="3-OXOACYL-[ACYL-CARRIER-PROTEIN] REDUCTASE FABG"/>
    <property type="match status" value="1"/>
</dbReference>
<dbReference type="PROSITE" id="PS00061">
    <property type="entry name" value="ADH_SHORT"/>
    <property type="match status" value="1"/>
</dbReference>
<dbReference type="InterPro" id="IPR020904">
    <property type="entry name" value="Sc_DH/Rdtase_CS"/>
</dbReference>
<evidence type="ECO:0000259" key="2">
    <source>
        <dbReference type="SMART" id="SM00822"/>
    </source>
</evidence>
<dbReference type="GO" id="GO:0032787">
    <property type="term" value="P:monocarboxylic acid metabolic process"/>
    <property type="evidence" value="ECO:0007669"/>
    <property type="project" value="UniProtKB-ARBA"/>
</dbReference>
<evidence type="ECO:0000256" key="1">
    <source>
        <dbReference type="ARBA" id="ARBA00006484"/>
    </source>
</evidence>
<dbReference type="PRINTS" id="PR00081">
    <property type="entry name" value="GDHRDH"/>
</dbReference>
<comment type="similarity">
    <text evidence="1">Belongs to the short-chain dehydrogenases/reductases (SDR) family.</text>
</comment>
<evidence type="ECO:0000313" key="3">
    <source>
        <dbReference type="EMBL" id="CAB4866069.1"/>
    </source>
</evidence>
<protein>
    <submittedName>
        <fullName evidence="3">Unannotated protein</fullName>
    </submittedName>
</protein>
<dbReference type="PRINTS" id="PR00080">
    <property type="entry name" value="SDRFAMILY"/>
</dbReference>